<proteinExistence type="inferred from homology"/>
<evidence type="ECO:0000259" key="7">
    <source>
        <dbReference type="PROSITE" id="PS50056"/>
    </source>
</evidence>
<organism evidence="8 9">
    <name type="scientific">Schistosoma mekongi</name>
    <name type="common">Parasitic worm</name>
    <dbReference type="NCBI Taxonomy" id="38744"/>
    <lineage>
        <taxon>Eukaryota</taxon>
        <taxon>Metazoa</taxon>
        <taxon>Spiralia</taxon>
        <taxon>Lophotrochozoa</taxon>
        <taxon>Platyhelminthes</taxon>
        <taxon>Trematoda</taxon>
        <taxon>Digenea</taxon>
        <taxon>Strigeidida</taxon>
        <taxon>Schistosomatoidea</taxon>
        <taxon>Schistosomatidae</taxon>
        <taxon>Schistosoma</taxon>
    </lineage>
</organism>
<evidence type="ECO:0000313" key="9">
    <source>
        <dbReference type="Proteomes" id="UP001292079"/>
    </source>
</evidence>
<feature type="compositionally biased region" description="Low complexity" evidence="5">
    <location>
        <begin position="641"/>
        <end position="651"/>
    </location>
</feature>
<feature type="domain" description="Tyrosine-protein phosphatase" evidence="6">
    <location>
        <begin position="188"/>
        <end position="347"/>
    </location>
</feature>
<dbReference type="InterPro" id="IPR016130">
    <property type="entry name" value="Tyr_Pase_AS"/>
</dbReference>
<dbReference type="InterPro" id="IPR050561">
    <property type="entry name" value="PTP"/>
</dbReference>
<dbReference type="EMBL" id="JALJAT010000001">
    <property type="protein sequence ID" value="KAK4475645.1"/>
    <property type="molecule type" value="Genomic_DNA"/>
</dbReference>
<keyword evidence="3" id="KW-0378">Hydrolase</keyword>
<sequence>MVLKSSEKNEIETERFLSLSSCIIKDRLYFLSCKTPPRSNSSIHFFSIDDELCYENFYSDFGPLSLGQLYKYCIKLNKKLKSASLNEKKIAHFTSCDSRKRANAAFLIGSYQIVYLERTPEEAYKYLTVNDNQPFLPFRDASFGASTYHLTLLDCLFAVGKALLNKFLDFDTFDLQEYEHFEKVENGDLSWIIPNKFIAFCGPHSQTKIENGYPLHSPEAYFPYFRKRNVTTIIRLNKKVYDAKRFTNAGFAHYDLFFTDGSCPSDQIMNRFLEICENVSGAIAVHCKAGLGRTGTLIGCYLMKHYKLTSREVIGWIRICRPGSIIGPQQHWLDLKQAICWQSGELYREKQRQLSTKFNRLELLTSNDEDINVKLLNTSILREDSADRLLKNNDLLLHKSSENGISLKNFKTSRPVTPVSFVRFSNAPNVLDIENCRVITSETPVKCSTDSVCRVQNQREASSVNLLTNVSNNKSNAINKTASNYIANNNDINGASLPISSDISDGSNNNSRSDTNSCTSTSSSASITETLTNSPRCYNIIVKNVNLSQLSREQSINTSKLNSDTSISKTSSDISSKCFDREVVIKPVLINKQQKPKKTSKLNSKSRISQGDQLNKIKAMRRSNQQRASEFQKHNKPDLTNSNSNLHSNLSRPSYSSSDLNTLHHVSSSYASSMTNVQDDSSRSAVIYSSSLDNFNFNSSHSSTKNNKCQHVSPIDSNKVSKLKSLTHTFTPSTVSPSCPPRFTRYSNRQSSSRHGGSITVKVRNRLGAKRTKPLPTFTFTDPNNVSIPDNNLDKQRLLVNSMSMFANRGVTSSNNTAVPMMVDNMSAPSMNNTSATRKSNFGHTFSTSASIRRINRNDDNSNLMNIPVYDNIVHSKTDTFINTKYTSLSSSNQNSFNNVLNSITLDYNNILSNNNNSNSNNSHSPIKKPTYNLRQNVRMEQQEQKSYADSKTHPQQDLLYKQRSATTAVCPTKTSNHIYTSPEFKPASNYHPAKSPGTKTIRLPMTSLYSEDTLFTRNNQSATIAKSSAVTNPINKLSREPYFTRSFRAKALHNSVTDLSDILIRSELSDYSNSSTYESLPSSAQNSNASINLHSSPSPSSLSSESSMFICQTGISFASLPSRVHFHRPRVATNNSDQNHVNYVSSNYAFY</sequence>
<gene>
    <name evidence="8" type="ORF">MN116_000915</name>
</gene>
<feature type="compositionally biased region" description="Basic residues" evidence="5">
    <location>
        <begin position="763"/>
        <end position="773"/>
    </location>
</feature>
<dbReference type="GO" id="GO:0004725">
    <property type="term" value="F:protein tyrosine phosphatase activity"/>
    <property type="evidence" value="ECO:0007669"/>
    <property type="project" value="UniProtKB-EC"/>
</dbReference>
<accession>A0AAE2D9Y2</accession>
<dbReference type="Pfam" id="PF14671">
    <property type="entry name" value="DSPn"/>
    <property type="match status" value="1"/>
</dbReference>
<dbReference type="PROSITE" id="PS50054">
    <property type="entry name" value="TYR_PHOSPHATASE_DUAL"/>
    <property type="match status" value="1"/>
</dbReference>
<dbReference type="EC" id="3.1.3.48" evidence="2"/>
<dbReference type="InterPro" id="IPR044506">
    <property type="entry name" value="CDC14_C"/>
</dbReference>
<evidence type="ECO:0000256" key="5">
    <source>
        <dbReference type="SAM" id="MobiDB-lite"/>
    </source>
</evidence>
<evidence type="ECO:0000256" key="1">
    <source>
        <dbReference type="ARBA" id="ARBA00007315"/>
    </source>
</evidence>
<dbReference type="InterPro" id="IPR029021">
    <property type="entry name" value="Prot-tyrosine_phosphatase-like"/>
</dbReference>
<dbReference type="FunFam" id="3.90.190.10:FF:000006">
    <property type="entry name" value="Dual specificity protein phosphatase CDC14B"/>
    <property type="match status" value="1"/>
</dbReference>
<comment type="similarity">
    <text evidence="1">Belongs to the protein-tyrosine phosphatase family. Non-receptor class CDC14 subfamily.</text>
</comment>
<dbReference type="Gene3D" id="3.90.190.10">
    <property type="entry name" value="Protein tyrosine phosphatase superfamily"/>
    <property type="match status" value="2"/>
</dbReference>
<keyword evidence="9" id="KW-1185">Reference proteome</keyword>
<feature type="region of interest" description="Disordered" evidence="5">
    <location>
        <begin position="1076"/>
        <end position="1098"/>
    </location>
</feature>
<keyword evidence="4" id="KW-0904">Protein phosphatase</keyword>
<reference evidence="8" key="1">
    <citation type="submission" date="2022-04" db="EMBL/GenBank/DDBJ databases">
        <authorList>
            <person name="Xu L."/>
            <person name="Lv Z."/>
        </authorList>
    </citation>
    <scope>NUCLEOTIDE SEQUENCE</scope>
    <source>
        <strain evidence="8">LV_2022a</strain>
    </source>
</reference>
<feature type="compositionally biased region" description="Polar residues" evidence="5">
    <location>
        <begin position="745"/>
        <end position="755"/>
    </location>
</feature>
<dbReference type="Pfam" id="PF22785">
    <property type="entry name" value="Tc-R-P"/>
    <property type="match status" value="1"/>
</dbReference>
<evidence type="ECO:0000256" key="2">
    <source>
        <dbReference type="ARBA" id="ARBA00013064"/>
    </source>
</evidence>
<dbReference type="SMART" id="SM00195">
    <property type="entry name" value="DSPc"/>
    <property type="match status" value="1"/>
</dbReference>
<name>A0AAE2D9Y2_SCHME</name>
<feature type="region of interest" description="Disordered" evidence="5">
    <location>
        <begin position="590"/>
        <end position="660"/>
    </location>
</feature>
<evidence type="ECO:0000259" key="6">
    <source>
        <dbReference type="PROSITE" id="PS50054"/>
    </source>
</evidence>
<dbReference type="Proteomes" id="UP001292079">
    <property type="component" value="Unassembled WGS sequence"/>
</dbReference>
<evidence type="ECO:0000256" key="3">
    <source>
        <dbReference type="ARBA" id="ARBA00022801"/>
    </source>
</evidence>
<reference evidence="8" key="2">
    <citation type="journal article" date="2023" name="Infect Dis Poverty">
        <title>Chromosome-scale genome of the human blood fluke Schistosoma mekongi and its implications for public health.</title>
        <authorList>
            <person name="Zhou M."/>
            <person name="Xu L."/>
            <person name="Xu D."/>
            <person name="Chen W."/>
            <person name="Khan J."/>
            <person name="Hu Y."/>
            <person name="Huang H."/>
            <person name="Wei H."/>
            <person name="Zhang Y."/>
            <person name="Chusongsang P."/>
            <person name="Tanasarnprasert K."/>
            <person name="Hu X."/>
            <person name="Limpanont Y."/>
            <person name="Lv Z."/>
        </authorList>
    </citation>
    <scope>NUCLEOTIDE SEQUENCE</scope>
    <source>
        <strain evidence="8">LV_2022a</strain>
    </source>
</reference>
<feature type="region of interest" description="Disordered" evidence="5">
    <location>
        <begin position="503"/>
        <end position="525"/>
    </location>
</feature>
<dbReference type="AlphaFoldDB" id="A0AAE2D9Y2"/>
<dbReference type="CDD" id="cd14499">
    <property type="entry name" value="CDC14_C"/>
    <property type="match status" value="1"/>
</dbReference>
<dbReference type="PROSITE" id="PS50056">
    <property type="entry name" value="TYR_PHOSPHATASE_2"/>
    <property type="match status" value="1"/>
</dbReference>
<comment type="caution">
    <text evidence="8">The sequence shown here is derived from an EMBL/GenBank/DDBJ whole genome shotgun (WGS) entry which is preliminary data.</text>
</comment>
<dbReference type="InterPro" id="IPR000387">
    <property type="entry name" value="Tyr_Pase_dom"/>
</dbReference>
<evidence type="ECO:0000256" key="4">
    <source>
        <dbReference type="ARBA" id="ARBA00022912"/>
    </source>
</evidence>
<dbReference type="PANTHER" id="PTHR23339">
    <property type="entry name" value="TYROSINE SPECIFIC PROTEIN PHOSPHATASE AND DUAL SPECIFICITY PROTEIN PHOSPHATASE"/>
    <property type="match status" value="1"/>
</dbReference>
<feature type="compositionally biased region" description="Polar residues" evidence="5">
    <location>
        <begin position="1076"/>
        <end position="1095"/>
    </location>
</feature>
<feature type="compositionally biased region" description="Polar residues" evidence="5">
    <location>
        <begin position="601"/>
        <end position="613"/>
    </location>
</feature>
<dbReference type="CDD" id="cd17657">
    <property type="entry name" value="CDC14_N"/>
    <property type="match status" value="1"/>
</dbReference>
<dbReference type="InterPro" id="IPR020422">
    <property type="entry name" value="TYR_PHOSPHATASE_DUAL_dom"/>
</dbReference>
<protein>
    <recommendedName>
        <fullName evidence="2">protein-tyrosine-phosphatase</fullName>
        <ecNumber evidence="2">3.1.3.48</ecNumber>
    </recommendedName>
</protein>
<feature type="domain" description="Tyrosine specific protein phosphatases" evidence="7">
    <location>
        <begin position="270"/>
        <end position="332"/>
    </location>
</feature>
<feature type="region of interest" description="Disordered" evidence="5">
    <location>
        <begin position="730"/>
        <end position="775"/>
    </location>
</feature>
<evidence type="ECO:0000313" key="8">
    <source>
        <dbReference type="EMBL" id="KAK4475645.1"/>
    </source>
</evidence>
<dbReference type="SUPFAM" id="SSF52799">
    <property type="entry name" value="(Phosphotyrosine protein) phosphatases II"/>
    <property type="match status" value="2"/>
</dbReference>
<dbReference type="InterPro" id="IPR029260">
    <property type="entry name" value="DSPn"/>
</dbReference>
<dbReference type="PROSITE" id="PS00383">
    <property type="entry name" value="TYR_PHOSPHATASE_1"/>
    <property type="match status" value="1"/>
</dbReference>